<accession>A0ACC2GWD6</accession>
<organism evidence="1 2">
    <name type="scientific">Dallia pectoralis</name>
    <name type="common">Alaska blackfish</name>
    <dbReference type="NCBI Taxonomy" id="75939"/>
    <lineage>
        <taxon>Eukaryota</taxon>
        <taxon>Metazoa</taxon>
        <taxon>Chordata</taxon>
        <taxon>Craniata</taxon>
        <taxon>Vertebrata</taxon>
        <taxon>Euteleostomi</taxon>
        <taxon>Actinopterygii</taxon>
        <taxon>Neopterygii</taxon>
        <taxon>Teleostei</taxon>
        <taxon>Protacanthopterygii</taxon>
        <taxon>Esociformes</taxon>
        <taxon>Umbridae</taxon>
        <taxon>Dallia</taxon>
    </lineage>
</organism>
<keyword evidence="2" id="KW-1185">Reference proteome</keyword>
<evidence type="ECO:0000313" key="2">
    <source>
        <dbReference type="Proteomes" id="UP001157502"/>
    </source>
</evidence>
<gene>
    <name evidence="1" type="ORF">DPEC_G00098270</name>
</gene>
<dbReference type="EMBL" id="CM055735">
    <property type="protein sequence ID" value="KAJ8007830.1"/>
    <property type="molecule type" value="Genomic_DNA"/>
</dbReference>
<sequence length="244" mass="26905">MAESMLPNTGTKGRAGGGDNVCVGFIPLFSRLHPETGGGSAPRVRQDAGAECGFASDQFKQIQQNSVNVTFDPDTAHPSLIISEDGKQVINGETRQKLPDNPERIDPVVSLLGKEGFSSGRSYYEVQVKTKTEWSLGVANQSIKRKGTITLKPANGFWTVWLRHKQYTARADPDVHLNLYQDLQKVGVLVDYEEGQVSFYDAEAMAHIYSYSGQNFTETLYPYFSPSLNYGASNSAPLIITNFR</sequence>
<reference evidence="1" key="1">
    <citation type="submission" date="2021-05" db="EMBL/GenBank/DDBJ databases">
        <authorList>
            <person name="Pan Q."/>
            <person name="Jouanno E."/>
            <person name="Zahm M."/>
            <person name="Klopp C."/>
            <person name="Cabau C."/>
            <person name="Louis A."/>
            <person name="Berthelot C."/>
            <person name="Parey E."/>
            <person name="Roest Crollius H."/>
            <person name="Montfort J."/>
            <person name="Robinson-Rechavi M."/>
            <person name="Bouchez O."/>
            <person name="Lampietro C."/>
            <person name="Lopez Roques C."/>
            <person name="Donnadieu C."/>
            <person name="Postlethwait J."/>
            <person name="Bobe J."/>
            <person name="Dillon D."/>
            <person name="Chandos A."/>
            <person name="von Hippel F."/>
            <person name="Guiguen Y."/>
        </authorList>
    </citation>
    <scope>NUCLEOTIDE SEQUENCE</scope>
    <source>
        <strain evidence="1">YG-Jan2019</strain>
    </source>
</reference>
<comment type="caution">
    <text evidence="1">The sequence shown here is derived from an EMBL/GenBank/DDBJ whole genome shotgun (WGS) entry which is preliminary data.</text>
</comment>
<protein>
    <submittedName>
        <fullName evidence="1">Uncharacterized protein</fullName>
    </submittedName>
</protein>
<proteinExistence type="predicted"/>
<evidence type="ECO:0000313" key="1">
    <source>
        <dbReference type="EMBL" id="KAJ8007830.1"/>
    </source>
</evidence>
<dbReference type="Proteomes" id="UP001157502">
    <property type="component" value="Chromosome 8"/>
</dbReference>
<name>A0ACC2GWD6_DALPE</name>